<proteinExistence type="predicted"/>
<gene>
    <name evidence="1" type="ORF">IHE45_05G084500</name>
</gene>
<organism evidence="1 2">
    <name type="scientific">Dioscorea alata</name>
    <name type="common">Purple yam</name>
    <dbReference type="NCBI Taxonomy" id="55571"/>
    <lineage>
        <taxon>Eukaryota</taxon>
        <taxon>Viridiplantae</taxon>
        <taxon>Streptophyta</taxon>
        <taxon>Embryophyta</taxon>
        <taxon>Tracheophyta</taxon>
        <taxon>Spermatophyta</taxon>
        <taxon>Magnoliopsida</taxon>
        <taxon>Liliopsida</taxon>
        <taxon>Dioscoreales</taxon>
        <taxon>Dioscoreaceae</taxon>
        <taxon>Dioscorea</taxon>
    </lineage>
</organism>
<keyword evidence="2" id="KW-1185">Reference proteome</keyword>
<evidence type="ECO:0000313" key="1">
    <source>
        <dbReference type="EMBL" id="KAH7681860.1"/>
    </source>
</evidence>
<name>A0ACB7W363_DIOAL</name>
<evidence type="ECO:0000313" key="2">
    <source>
        <dbReference type="Proteomes" id="UP000827976"/>
    </source>
</evidence>
<dbReference type="EMBL" id="CM037015">
    <property type="protein sequence ID" value="KAH7681860.1"/>
    <property type="molecule type" value="Genomic_DNA"/>
</dbReference>
<reference evidence="2" key="1">
    <citation type="journal article" date="2022" name="Nat. Commun.">
        <title>Chromosome evolution and the genetic basis of agronomically important traits in greater yam.</title>
        <authorList>
            <person name="Bredeson J.V."/>
            <person name="Lyons J.B."/>
            <person name="Oniyinde I.O."/>
            <person name="Okereke N.R."/>
            <person name="Kolade O."/>
            <person name="Nnabue I."/>
            <person name="Nwadili C.O."/>
            <person name="Hribova E."/>
            <person name="Parker M."/>
            <person name="Nwogha J."/>
            <person name="Shu S."/>
            <person name="Carlson J."/>
            <person name="Kariba R."/>
            <person name="Muthemba S."/>
            <person name="Knop K."/>
            <person name="Barton G.J."/>
            <person name="Sherwood A.V."/>
            <person name="Lopez-Montes A."/>
            <person name="Asiedu R."/>
            <person name="Jamnadass R."/>
            <person name="Muchugi A."/>
            <person name="Goodstein D."/>
            <person name="Egesi C.N."/>
            <person name="Featherston J."/>
            <person name="Asfaw A."/>
            <person name="Simpson G.G."/>
            <person name="Dolezel J."/>
            <person name="Hendre P.S."/>
            <person name="Van Deynze A."/>
            <person name="Kumar P.L."/>
            <person name="Obidiegwu J.E."/>
            <person name="Bhattacharjee R."/>
            <person name="Rokhsar D.S."/>
        </authorList>
    </citation>
    <scope>NUCLEOTIDE SEQUENCE [LARGE SCALE GENOMIC DNA]</scope>
    <source>
        <strain evidence="2">cv. TDa95/00328</strain>
    </source>
</reference>
<comment type="caution">
    <text evidence="1">The sequence shown here is derived from an EMBL/GenBank/DDBJ whole genome shotgun (WGS) entry which is preliminary data.</text>
</comment>
<accession>A0ACB7W363</accession>
<sequence length="217" mass="24964">MEALVYHSEPLICEDHLNLNDPEINENFNSNKLFERGVMQFGCQHYHRRCRIRAPCCNEVFDCRHCHNEAKNSINVESVHRHNLPRHEVQKVICSLCGTEQMASNPCIEWALLHDCPVCFEYLFESINDVSVLPCVHTIHSVCDMSKVLEKLDIEIAATPMPDLYHNLIIIKITNANDCGVNSEVKFHIVAQKCLNCKSYNTPPDQKTCRHTLHNLL</sequence>
<protein>
    <submittedName>
        <fullName evidence="1">Zn-finger protein</fullName>
    </submittedName>
</protein>
<dbReference type="Proteomes" id="UP000827976">
    <property type="component" value="Chromosome 5"/>
</dbReference>